<dbReference type="InterPro" id="IPR027414">
    <property type="entry name" value="GH95_N_dom"/>
</dbReference>
<dbReference type="InterPro" id="IPR049053">
    <property type="entry name" value="AFCA-like_C"/>
</dbReference>
<keyword evidence="4" id="KW-0378">Hydrolase</keyword>
<dbReference type="InterPro" id="IPR008928">
    <property type="entry name" value="6-hairpin_glycosidase_sf"/>
</dbReference>
<feature type="domain" description="Alpha fucosidase A-like C-terminal" evidence="2">
    <location>
        <begin position="715"/>
        <end position="768"/>
    </location>
</feature>
<keyword evidence="5" id="KW-1185">Reference proteome</keyword>
<dbReference type="SUPFAM" id="SSF48208">
    <property type="entry name" value="Six-hairpin glycosidases"/>
    <property type="match status" value="1"/>
</dbReference>
<dbReference type="Proteomes" id="UP001595555">
    <property type="component" value="Unassembled WGS sequence"/>
</dbReference>
<evidence type="ECO:0000313" key="5">
    <source>
        <dbReference type="Proteomes" id="UP001595555"/>
    </source>
</evidence>
<dbReference type="Pfam" id="PF21307">
    <property type="entry name" value="Glyco_hydro_95_C"/>
    <property type="match status" value="1"/>
</dbReference>
<evidence type="ECO:0000313" key="4">
    <source>
        <dbReference type="EMBL" id="MFC3114000.1"/>
    </source>
</evidence>
<dbReference type="RefSeq" id="WP_378114925.1">
    <property type="nucleotide sequence ID" value="NZ_JBHRTF010000001.1"/>
</dbReference>
<gene>
    <name evidence="4" type="ORF">ACFODX_00425</name>
</gene>
<dbReference type="InterPro" id="IPR054363">
    <property type="entry name" value="GH95_cat"/>
</dbReference>
<dbReference type="Gene3D" id="1.50.10.10">
    <property type="match status" value="1"/>
</dbReference>
<organism evidence="4 5">
    <name type="scientific">Cellvibrio fontiphilus</name>
    <dbReference type="NCBI Taxonomy" id="1815559"/>
    <lineage>
        <taxon>Bacteria</taxon>
        <taxon>Pseudomonadati</taxon>
        <taxon>Pseudomonadota</taxon>
        <taxon>Gammaproteobacteria</taxon>
        <taxon>Cellvibrionales</taxon>
        <taxon>Cellvibrionaceae</taxon>
        <taxon>Cellvibrio</taxon>
    </lineage>
</organism>
<evidence type="ECO:0000259" key="3">
    <source>
        <dbReference type="Pfam" id="PF22124"/>
    </source>
</evidence>
<dbReference type="PIRSF" id="PIRSF007663">
    <property type="entry name" value="UCP007663"/>
    <property type="match status" value="1"/>
</dbReference>
<feature type="domain" description="Glycosyl hydrolase family 95 catalytic" evidence="3">
    <location>
        <begin position="315"/>
        <end position="713"/>
    </location>
</feature>
<dbReference type="PANTHER" id="PTHR31084:SF0">
    <property type="entry name" value="ALPHA-L-FUCOSIDASE 2"/>
    <property type="match status" value="1"/>
</dbReference>
<evidence type="ECO:0000259" key="1">
    <source>
        <dbReference type="Pfam" id="PF14498"/>
    </source>
</evidence>
<name>A0ABV7F8V4_9GAMM</name>
<protein>
    <submittedName>
        <fullName evidence="4">Glycoside hydrolase N-terminal domain-containing protein</fullName>
    </submittedName>
</protein>
<proteinExistence type="predicted"/>
<dbReference type="Pfam" id="PF14498">
    <property type="entry name" value="Glyco_hyd_65N_2"/>
    <property type="match status" value="1"/>
</dbReference>
<accession>A0ABV7F8V4</accession>
<dbReference type="Pfam" id="PF22124">
    <property type="entry name" value="Glyco_hydro_95_cat"/>
    <property type="match status" value="1"/>
</dbReference>
<dbReference type="EMBL" id="JBHRTF010000001">
    <property type="protein sequence ID" value="MFC3114000.1"/>
    <property type="molecule type" value="Genomic_DNA"/>
</dbReference>
<sequence length="822" mass="90050">MSSSRLNSSALQASIAPFGLMLAIAAVSVQAETVAPIWFAAPASAWEPEGLPIGNGAMGAVIAGGVQEDRIQFNEKTLWTGGPGAQGYDFGWPDTAQGEKVAQVRRLIDAQGSITPEAAAKQLGRKITAYGDYQTFGDLVIVSGKTVSDKNDSGVSDANLAPFSDYRRALSLSDAQVDVSYSQAGVNYRREYLASYPDGVIAIKYSADKPASISFSASLQVPDNRSLNVNLEQGRLIASGKLHSNGLQFETQIQFLNQGGELKAVAGNKIQITGADSVVVLLAAGTDYAQRYPAYRGAHPHQRLNALLDNAIKKSFAQIQQTHRADHQSLFKRVALDIGQKPNAQLAKLTTPQLLAGYQKGDANLDRTLEATYFQFGRYLLIASSRPGSLPANLQGVWNNSITPPWNADYHVNINLQMNYWLAETTNLPELAQPFFAFVDSLVKPGSIAAKQVAGVNKGWALFLNTNIWGFTGVIDWPTAFWQPEAAAWLAQHYYEHYLFSGDEKFLRKRAYPLMKGASEFWLEFLVKDPRDGLFIVTPSFSPEHGPFTRGAAMSQQIVFDLLRNTHEAALRTGDKTFAKKLQQTLAQLDRGMRVGSWGQLQEWKEDLDDPKNDHRHISHLFALHPGRDINPRNTPELLAAARTTLNARGDGGTGWSQAWKVNMWARLLDGNRAHKVLGEQLQRSTLSNLWDNHPPFQIDGNFGASAGIAEMLLQSHGDELHLLPALPSRWPNGSVKGLRARGGFTVDLEWRNGELTRALIQQSAQHKKAPQKIHIRTSRPAAQFTLVDVSTGKSLRLDGQGNSGSYTLEGAGTYLLSSSGR</sequence>
<comment type="caution">
    <text evidence="4">The sequence shown here is derived from an EMBL/GenBank/DDBJ whole genome shotgun (WGS) entry which is preliminary data.</text>
</comment>
<dbReference type="GO" id="GO:0016787">
    <property type="term" value="F:hydrolase activity"/>
    <property type="evidence" value="ECO:0007669"/>
    <property type="project" value="UniProtKB-KW"/>
</dbReference>
<feature type="domain" description="Glycosyl hydrolase family 95 N-terminal" evidence="1">
    <location>
        <begin position="37"/>
        <end position="290"/>
    </location>
</feature>
<evidence type="ECO:0000259" key="2">
    <source>
        <dbReference type="Pfam" id="PF21307"/>
    </source>
</evidence>
<dbReference type="InterPro" id="IPR012341">
    <property type="entry name" value="6hp_glycosidase-like_sf"/>
</dbReference>
<dbReference type="PANTHER" id="PTHR31084">
    <property type="entry name" value="ALPHA-L-FUCOSIDASE 2"/>
    <property type="match status" value="1"/>
</dbReference>
<dbReference type="InterPro" id="IPR016518">
    <property type="entry name" value="Alpha-L-fucosidase"/>
</dbReference>
<reference evidence="5" key="1">
    <citation type="journal article" date="2019" name="Int. J. Syst. Evol. Microbiol.">
        <title>The Global Catalogue of Microorganisms (GCM) 10K type strain sequencing project: providing services to taxonomists for standard genome sequencing and annotation.</title>
        <authorList>
            <consortium name="The Broad Institute Genomics Platform"/>
            <consortium name="The Broad Institute Genome Sequencing Center for Infectious Disease"/>
            <person name="Wu L."/>
            <person name="Ma J."/>
        </authorList>
    </citation>
    <scope>NUCLEOTIDE SEQUENCE [LARGE SCALE GENOMIC DNA]</scope>
    <source>
        <strain evidence="5">KCTC 52237</strain>
    </source>
</reference>